<dbReference type="GO" id="GO:0005344">
    <property type="term" value="F:oxygen carrier activity"/>
    <property type="evidence" value="ECO:0007669"/>
    <property type="project" value="UniProtKB-KW"/>
</dbReference>
<dbReference type="InterPro" id="IPR050669">
    <property type="entry name" value="Hemerythrin"/>
</dbReference>
<evidence type="ECO:0000256" key="1">
    <source>
        <dbReference type="ARBA" id="ARBA00010587"/>
    </source>
</evidence>
<evidence type="ECO:0000256" key="3">
    <source>
        <dbReference type="ARBA" id="ARBA00022723"/>
    </source>
</evidence>
<keyword evidence="3" id="KW-0479">Metal-binding</keyword>
<gene>
    <name evidence="6" type="ORF">FGKAn22_09150</name>
</gene>
<dbReference type="SUPFAM" id="SSF47188">
    <property type="entry name" value="Hemerythrin-like"/>
    <property type="match status" value="1"/>
</dbReference>
<comment type="similarity">
    <text evidence="1">Belongs to the hemerythrin family.</text>
</comment>
<sequence>MGTTPVWRLDWDESLSMCIPEIDSEHRRFIRLVNDLNEAIVDRLGRAEIQKRMQRILDDAVEHFAHEEALFRKWHYPNAEEHAMKHAAVTQALHDIMSQFNHDGSEYEWVSAGLKVKQALVDHLLNEDMKYRDYCCIKRELTEARCEQCPSRKASDQPDQVAG</sequence>
<dbReference type="PROSITE" id="PS00550">
    <property type="entry name" value="HEMERYTHRINS"/>
    <property type="match status" value="1"/>
</dbReference>
<dbReference type="CDD" id="cd12107">
    <property type="entry name" value="Hemerythrin"/>
    <property type="match status" value="1"/>
</dbReference>
<dbReference type="InterPro" id="IPR012827">
    <property type="entry name" value="Hemerythrin_metal-bd"/>
</dbReference>
<keyword evidence="2" id="KW-0813">Transport</keyword>
<dbReference type="GO" id="GO:0046872">
    <property type="term" value="F:metal ion binding"/>
    <property type="evidence" value="ECO:0007669"/>
    <property type="project" value="UniProtKB-KW"/>
</dbReference>
<dbReference type="EMBL" id="AP019536">
    <property type="protein sequence ID" value="BBI99222.1"/>
    <property type="molecule type" value="Genomic_DNA"/>
</dbReference>
<dbReference type="NCBIfam" id="NF033749">
    <property type="entry name" value="bact_hemeryth"/>
    <property type="match status" value="1"/>
</dbReference>
<reference evidence="6 7" key="1">
    <citation type="submission" date="2019-03" db="EMBL/GenBank/DDBJ databases">
        <title>Complete genome sequence of Ferrigenium kumadai strain An22, a microaerophilic iron-oxidizing bacterium isolated from a paddy field soil.</title>
        <authorList>
            <person name="Watanabe T."/>
            <person name="Asakawa S."/>
        </authorList>
    </citation>
    <scope>NUCLEOTIDE SEQUENCE [LARGE SCALE GENOMIC DNA]</scope>
    <source>
        <strain evidence="6 7">An22</strain>
    </source>
</reference>
<evidence type="ECO:0000313" key="7">
    <source>
        <dbReference type="Proteomes" id="UP001319121"/>
    </source>
</evidence>
<dbReference type="InterPro" id="IPR016131">
    <property type="entry name" value="Haemerythrin_Fe_BS"/>
</dbReference>
<dbReference type="KEGG" id="fku:FGKAn22_09150"/>
<dbReference type="NCBIfam" id="TIGR02481">
    <property type="entry name" value="hemeryth_dom"/>
    <property type="match status" value="1"/>
</dbReference>
<evidence type="ECO:0000256" key="4">
    <source>
        <dbReference type="ARBA" id="ARBA00023004"/>
    </source>
</evidence>
<proteinExistence type="inferred from homology"/>
<keyword evidence="4" id="KW-0408">Iron</keyword>
<dbReference type="Pfam" id="PF01814">
    <property type="entry name" value="Hemerythrin"/>
    <property type="match status" value="1"/>
</dbReference>
<dbReference type="Proteomes" id="UP001319121">
    <property type="component" value="Chromosome"/>
</dbReference>
<feature type="domain" description="Hemerythrin-like" evidence="5">
    <location>
        <begin position="21"/>
        <end position="131"/>
    </location>
</feature>
<keyword evidence="2" id="KW-0561">Oxygen transport</keyword>
<dbReference type="Gene3D" id="1.20.120.50">
    <property type="entry name" value="Hemerythrin-like"/>
    <property type="match status" value="1"/>
</dbReference>
<evidence type="ECO:0000313" key="6">
    <source>
        <dbReference type="EMBL" id="BBI99222.1"/>
    </source>
</evidence>
<dbReference type="InterPro" id="IPR035938">
    <property type="entry name" value="Hemerythrin-like_sf"/>
</dbReference>
<dbReference type="AlphaFoldDB" id="A0AAN1SYB5"/>
<evidence type="ECO:0000259" key="5">
    <source>
        <dbReference type="Pfam" id="PF01814"/>
    </source>
</evidence>
<dbReference type="InterPro" id="IPR012312">
    <property type="entry name" value="Hemerythrin-like"/>
</dbReference>
<dbReference type="PANTHER" id="PTHR37164:SF1">
    <property type="entry name" value="BACTERIOHEMERYTHRIN"/>
    <property type="match status" value="1"/>
</dbReference>
<dbReference type="PANTHER" id="PTHR37164">
    <property type="entry name" value="BACTERIOHEMERYTHRIN"/>
    <property type="match status" value="1"/>
</dbReference>
<evidence type="ECO:0000256" key="2">
    <source>
        <dbReference type="ARBA" id="ARBA00022621"/>
    </source>
</evidence>
<protein>
    <recommendedName>
        <fullName evidence="5">Hemerythrin-like domain-containing protein</fullName>
    </recommendedName>
</protein>
<organism evidence="6 7">
    <name type="scientific">Ferrigenium kumadai</name>
    <dbReference type="NCBI Taxonomy" id="1682490"/>
    <lineage>
        <taxon>Bacteria</taxon>
        <taxon>Pseudomonadati</taxon>
        <taxon>Pseudomonadota</taxon>
        <taxon>Betaproteobacteria</taxon>
        <taxon>Nitrosomonadales</taxon>
        <taxon>Gallionellaceae</taxon>
        <taxon>Ferrigenium</taxon>
    </lineage>
</organism>
<name>A0AAN1SYB5_9PROT</name>
<keyword evidence="7" id="KW-1185">Reference proteome</keyword>
<accession>A0AAN1SYB5</accession>
<dbReference type="RefSeq" id="WP_212786812.1">
    <property type="nucleotide sequence ID" value="NZ_AP019536.1"/>
</dbReference>